<reference evidence="1" key="1">
    <citation type="submission" date="2016-03" db="EMBL/GenBank/DDBJ databases">
        <title>Partial sequence of psychrophilic Colwellia sp.</title>
        <authorList>
            <person name="Pankowski J.A."/>
            <person name="Leong J.S."/>
            <person name="Nano F.E."/>
        </authorList>
    </citation>
    <scope>NUCLEOTIDE SEQUENCE</scope>
    <source>
        <strain evidence="1">C1</strain>
    </source>
</reference>
<protein>
    <submittedName>
        <fullName evidence="1">LysR family transcriptional regulator</fullName>
    </submittedName>
</protein>
<proteinExistence type="predicted"/>
<name>A0A168PHF1_9GAMM</name>
<organism evidence="1">
    <name type="scientific">Colwellia sp. C1</name>
    <dbReference type="NCBI Taxonomy" id="1737566"/>
    <lineage>
        <taxon>Bacteria</taxon>
        <taxon>Pseudomonadati</taxon>
        <taxon>Pseudomonadota</taxon>
        <taxon>Gammaproteobacteria</taxon>
        <taxon>Alteromonadales</taxon>
        <taxon>Colwelliaceae</taxon>
        <taxon>Colwellia</taxon>
    </lineage>
</organism>
<evidence type="ECO:0000313" key="1">
    <source>
        <dbReference type="EMBL" id="ANC57895.1"/>
    </source>
</evidence>
<accession>A0A168PHF1</accession>
<sequence>MDEFRSQMNVIYFNLKGELNIGITNNLMAMLQVRITFAVK</sequence>
<dbReference type="AlphaFoldDB" id="A0A168PHF1"/>
<dbReference type="EMBL" id="KU926705">
    <property type="protein sequence ID" value="ANC57895.1"/>
    <property type="molecule type" value="Genomic_DNA"/>
</dbReference>